<reference evidence="4 5" key="1">
    <citation type="submission" date="2013-08" db="EMBL/GenBank/DDBJ databases">
        <title>The genome sequence of Knoellia sinensis.</title>
        <authorList>
            <person name="Zhu W."/>
            <person name="Wang G."/>
        </authorList>
    </citation>
    <scope>NUCLEOTIDE SEQUENCE [LARGE SCALE GENOMIC DNA]</scope>
    <source>
        <strain evidence="4 5">KCTC 19936</strain>
    </source>
</reference>
<dbReference type="InterPro" id="IPR000086">
    <property type="entry name" value="NUDIX_hydrolase_dom"/>
</dbReference>
<dbReference type="InterPro" id="IPR036388">
    <property type="entry name" value="WH-like_DNA-bd_sf"/>
</dbReference>
<dbReference type="InterPro" id="IPR015797">
    <property type="entry name" value="NUDIX_hydrolase-like_dom_sf"/>
</dbReference>
<feature type="domain" description="Nudix hydrolase" evidence="3">
    <location>
        <begin position="12"/>
        <end position="145"/>
    </location>
</feature>
<dbReference type="EMBL" id="AVPJ01000018">
    <property type="protein sequence ID" value="KGN30527.1"/>
    <property type="molecule type" value="Genomic_DNA"/>
</dbReference>
<keyword evidence="1 4" id="KW-0378">Hydrolase</keyword>
<dbReference type="PANTHER" id="PTHR43736">
    <property type="entry name" value="ADP-RIBOSE PYROPHOSPHATASE"/>
    <property type="match status" value="1"/>
</dbReference>
<proteinExistence type="predicted"/>
<accession>A0A0A0J340</accession>
<dbReference type="RefSeq" id="WP_035918558.1">
    <property type="nucleotide sequence ID" value="NZ_AVPJ01000018.1"/>
</dbReference>
<protein>
    <submittedName>
        <fullName evidence="4">NUDIX hydrolase</fullName>
    </submittedName>
</protein>
<dbReference type="Gene3D" id="3.90.79.10">
    <property type="entry name" value="Nucleoside Triphosphate Pyrophosphohydrolase"/>
    <property type="match status" value="1"/>
</dbReference>
<dbReference type="Proteomes" id="UP000030002">
    <property type="component" value="Unassembled WGS sequence"/>
</dbReference>
<dbReference type="Gene3D" id="1.10.10.10">
    <property type="entry name" value="Winged helix-like DNA-binding domain superfamily/Winged helix DNA-binding domain"/>
    <property type="match status" value="1"/>
</dbReference>
<dbReference type="Pfam" id="PF21906">
    <property type="entry name" value="WHD_NrtR"/>
    <property type="match status" value="1"/>
</dbReference>
<feature type="region of interest" description="Disordered" evidence="2">
    <location>
        <begin position="200"/>
        <end position="232"/>
    </location>
</feature>
<dbReference type="InterPro" id="IPR054105">
    <property type="entry name" value="WHD_NrtR"/>
</dbReference>
<name>A0A0A0J340_9MICO</name>
<evidence type="ECO:0000259" key="3">
    <source>
        <dbReference type="PROSITE" id="PS51462"/>
    </source>
</evidence>
<dbReference type="InterPro" id="IPR036390">
    <property type="entry name" value="WH_DNA-bd_sf"/>
</dbReference>
<dbReference type="Pfam" id="PF00293">
    <property type="entry name" value="NUDIX"/>
    <property type="match status" value="1"/>
</dbReference>
<organism evidence="4 5">
    <name type="scientific">Knoellia sinensis KCTC 19936</name>
    <dbReference type="NCBI Taxonomy" id="1385520"/>
    <lineage>
        <taxon>Bacteria</taxon>
        <taxon>Bacillati</taxon>
        <taxon>Actinomycetota</taxon>
        <taxon>Actinomycetes</taxon>
        <taxon>Micrococcales</taxon>
        <taxon>Intrasporangiaceae</taxon>
        <taxon>Knoellia</taxon>
    </lineage>
</organism>
<dbReference type="SUPFAM" id="SSF55811">
    <property type="entry name" value="Nudix"/>
    <property type="match status" value="1"/>
</dbReference>
<evidence type="ECO:0000313" key="4">
    <source>
        <dbReference type="EMBL" id="KGN30527.1"/>
    </source>
</evidence>
<dbReference type="AlphaFoldDB" id="A0A0A0J340"/>
<dbReference type="PROSITE" id="PS00893">
    <property type="entry name" value="NUDIX_BOX"/>
    <property type="match status" value="1"/>
</dbReference>
<evidence type="ECO:0000256" key="2">
    <source>
        <dbReference type="SAM" id="MobiDB-lite"/>
    </source>
</evidence>
<evidence type="ECO:0000256" key="1">
    <source>
        <dbReference type="ARBA" id="ARBA00022801"/>
    </source>
</evidence>
<keyword evidence="5" id="KW-1185">Reference proteome</keyword>
<gene>
    <name evidence="4" type="ORF">N802_06840</name>
</gene>
<dbReference type="PANTHER" id="PTHR43736:SF4">
    <property type="entry name" value="SLR1690 PROTEIN"/>
    <property type="match status" value="1"/>
</dbReference>
<evidence type="ECO:0000313" key="5">
    <source>
        <dbReference type="Proteomes" id="UP000030002"/>
    </source>
</evidence>
<dbReference type="SUPFAM" id="SSF46785">
    <property type="entry name" value="Winged helix' DNA-binding domain"/>
    <property type="match status" value="1"/>
</dbReference>
<sequence>MPKFVSEFPIFSVTVDLVVLTIRDGVFSVLVIRRGEKPYAGRLALPGGFTQEREDIEDAAYRELKEEAGIGKGDVHLEQLQTFGAPRRDPRSRVVSVAWLALGADLPDPVAGSDAAAAEFRPVDEVLGSASPLAFDHADILSVGVERARSKLEYTGAAANYCPPEFTVGELRSVYEAVWGVELDPANFHRKVTRAEGFLSETGENTTRGGGRPAKLFRGSPRARLNPPILRD</sequence>
<dbReference type="GO" id="GO:0016787">
    <property type="term" value="F:hydrolase activity"/>
    <property type="evidence" value="ECO:0007669"/>
    <property type="project" value="UniProtKB-KW"/>
</dbReference>
<dbReference type="eggNOG" id="COG1051">
    <property type="taxonomic scope" value="Bacteria"/>
</dbReference>
<dbReference type="STRING" id="1385520.N802_06840"/>
<comment type="caution">
    <text evidence="4">The sequence shown here is derived from an EMBL/GenBank/DDBJ whole genome shotgun (WGS) entry which is preliminary data.</text>
</comment>
<dbReference type="OrthoDB" id="9786141at2"/>
<dbReference type="PROSITE" id="PS51462">
    <property type="entry name" value="NUDIX"/>
    <property type="match status" value="1"/>
</dbReference>
<dbReference type="CDD" id="cd18873">
    <property type="entry name" value="NUDIX_NadM_like"/>
    <property type="match status" value="1"/>
</dbReference>
<dbReference type="InterPro" id="IPR020084">
    <property type="entry name" value="NUDIX_hydrolase_CS"/>
</dbReference>